<evidence type="ECO:0000256" key="10">
    <source>
        <dbReference type="RuleBase" id="RU361207"/>
    </source>
</evidence>
<evidence type="ECO:0000256" key="7">
    <source>
        <dbReference type="ARBA" id="ARBA00023277"/>
    </source>
</evidence>
<evidence type="ECO:0000256" key="6">
    <source>
        <dbReference type="ARBA" id="ARBA00022679"/>
    </source>
</evidence>
<dbReference type="EC" id="2.4.1.25" evidence="3 10"/>
<dbReference type="PANTHER" id="PTHR32438">
    <property type="entry name" value="4-ALPHA-GLUCANOTRANSFERASE DPE1, CHLOROPLASTIC/AMYLOPLASTIC"/>
    <property type="match status" value="1"/>
</dbReference>
<reference evidence="12 13" key="1">
    <citation type="submission" date="2018-11" db="EMBL/GenBank/DDBJ databases">
        <title>Genomic Encyclopedia of Type Strains, Phase IV (KMG-IV): sequencing the most valuable type-strain genomes for metagenomic binning, comparative biology and taxonomic classification.</title>
        <authorList>
            <person name="Goeker M."/>
        </authorList>
    </citation>
    <scope>NUCLEOTIDE SEQUENCE [LARGE SCALE GENOMIC DNA]</scope>
    <source>
        <strain evidence="12 13">DSM 102936</strain>
    </source>
</reference>
<evidence type="ECO:0000256" key="8">
    <source>
        <dbReference type="ARBA" id="ARBA00031423"/>
    </source>
</evidence>
<dbReference type="InterPro" id="IPR017853">
    <property type="entry name" value="GH"/>
</dbReference>
<accession>A0A3N5AWS6</accession>
<evidence type="ECO:0000256" key="3">
    <source>
        <dbReference type="ARBA" id="ARBA00012560"/>
    </source>
</evidence>
<dbReference type="Gene3D" id="3.20.20.80">
    <property type="entry name" value="Glycosidases"/>
    <property type="match status" value="1"/>
</dbReference>
<dbReference type="RefSeq" id="WP_123926601.1">
    <property type="nucleotide sequence ID" value="NZ_RKRE01000001.1"/>
</dbReference>
<dbReference type="OrthoDB" id="9811841at2"/>
<sequence>MNRTEWRQLRYLARLCGVETAYHDVTGVRREASPEALLAVLRALGVALATPAEAGAAIRELRLQKARRACEPVTVVWGEAPLRLQLCLPPEQAESRVATSLSLEDGTVLSAALDLATLPRRRCLKVAEEEFVVKELVLPVKLPPGYHRLHLSLPGRVTETLVVSAPVKAYTYPEKIWGVFVPLYALHSERSWGAGDFTDLENLVGWVQGLGGQLVGTLPLLAAFLDVICEPSPYLPVSCLFWNEFYLDVTRIPELAHCPPARELLASPAVREELAAFRQRPLVAYRRVMALKRTILELLARCLEALPARRAALEQWLAAKPQARDYARFRAAVEQQHRLWPQWPAHLQAGHLTEGDYDPDAARYHLFVQWLTEEQLQSVAAKAKESPPGLYFDLPLGVHPAGYDTWRERALFVPGVATGAPPDPFFAAGQNWGFPPLHPERLREEGYRYFIAALRHQLRYAGALRLDHVMRLHRLFWIPAGFPAAQGVYVRYRAAEFYAILTLEAHRYQAVIVGEDLGTVPPYVRTAMARHGIGRMYILPFALTGTPRWPLNPVPAGALAALNTHDMPPFAAFWQQDGRARSTLPSFLAANNFLPEPTDAPAAILAGCLSWLAQSPAGCLLVNLEDLWGETAPQNVPGTTAYPNWQRKTRYPFEQFSRSPEVLEILQRVNLLRKEGD</sequence>
<keyword evidence="13" id="KW-1185">Reference proteome</keyword>
<evidence type="ECO:0000256" key="4">
    <source>
        <dbReference type="ARBA" id="ARBA00020295"/>
    </source>
</evidence>
<keyword evidence="7 10" id="KW-0119">Carbohydrate metabolism</keyword>
<evidence type="ECO:0000256" key="2">
    <source>
        <dbReference type="ARBA" id="ARBA00005684"/>
    </source>
</evidence>
<protein>
    <recommendedName>
        <fullName evidence="4 10">4-alpha-glucanotransferase</fullName>
        <ecNumber evidence="3 10">2.4.1.25</ecNumber>
    </recommendedName>
    <alternativeName>
        <fullName evidence="8 10">Amylomaltase</fullName>
    </alternativeName>
    <alternativeName>
        <fullName evidence="9 10">Disproportionating enzyme</fullName>
    </alternativeName>
</protein>
<dbReference type="NCBIfam" id="TIGR00217">
    <property type="entry name" value="malQ"/>
    <property type="match status" value="1"/>
</dbReference>
<organism evidence="12 13">
    <name type="scientific">Thermodesulfitimonas autotrophica</name>
    <dbReference type="NCBI Taxonomy" id="1894989"/>
    <lineage>
        <taxon>Bacteria</taxon>
        <taxon>Bacillati</taxon>
        <taxon>Bacillota</taxon>
        <taxon>Clostridia</taxon>
        <taxon>Thermoanaerobacterales</taxon>
        <taxon>Thermoanaerobacteraceae</taxon>
        <taxon>Thermodesulfitimonas</taxon>
    </lineage>
</organism>
<dbReference type="Proteomes" id="UP000282654">
    <property type="component" value="Unassembled WGS sequence"/>
</dbReference>
<evidence type="ECO:0000256" key="9">
    <source>
        <dbReference type="ARBA" id="ARBA00031501"/>
    </source>
</evidence>
<dbReference type="AlphaFoldDB" id="A0A3N5AWS6"/>
<gene>
    <name evidence="12" type="ORF">EDD75_0151</name>
</gene>
<evidence type="ECO:0000259" key="11">
    <source>
        <dbReference type="Pfam" id="PF21226"/>
    </source>
</evidence>
<comment type="catalytic activity">
    <reaction evidence="1 10">
        <text>Transfers a segment of a (1-&gt;4)-alpha-D-glucan to a new position in an acceptor, which may be glucose or a (1-&gt;4)-alpha-D-glucan.</text>
        <dbReference type="EC" id="2.4.1.25"/>
    </reaction>
</comment>
<dbReference type="InterPro" id="IPR048458">
    <property type="entry name" value="MalQ_N"/>
</dbReference>
<dbReference type="SUPFAM" id="SSF51445">
    <property type="entry name" value="(Trans)glycosidases"/>
    <property type="match status" value="1"/>
</dbReference>
<evidence type="ECO:0000313" key="12">
    <source>
        <dbReference type="EMBL" id="RPF49343.1"/>
    </source>
</evidence>
<name>A0A3N5AWS6_9THEO</name>
<evidence type="ECO:0000256" key="5">
    <source>
        <dbReference type="ARBA" id="ARBA00022676"/>
    </source>
</evidence>
<dbReference type="Pfam" id="PF21226">
    <property type="entry name" value="MalQ_N"/>
    <property type="match status" value="1"/>
</dbReference>
<dbReference type="GO" id="GO:0005975">
    <property type="term" value="P:carbohydrate metabolic process"/>
    <property type="evidence" value="ECO:0007669"/>
    <property type="project" value="InterPro"/>
</dbReference>
<dbReference type="PANTHER" id="PTHR32438:SF5">
    <property type="entry name" value="4-ALPHA-GLUCANOTRANSFERASE DPE1, CHLOROPLASTIC_AMYLOPLASTIC"/>
    <property type="match status" value="1"/>
</dbReference>
<dbReference type="EMBL" id="RKRE01000001">
    <property type="protein sequence ID" value="RPF49343.1"/>
    <property type="molecule type" value="Genomic_DNA"/>
</dbReference>
<keyword evidence="5 10" id="KW-0328">Glycosyltransferase</keyword>
<dbReference type="InterPro" id="IPR003385">
    <property type="entry name" value="Glyco_hydro_77"/>
</dbReference>
<dbReference type="Pfam" id="PF02446">
    <property type="entry name" value="Glyco_hydro_77"/>
    <property type="match status" value="1"/>
</dbReference>
<comment type="caution">
    <text evidence="12">The sequence shown here is derived from an EMBL/GenBank/DDBJ whole genome shotgun (WGS) entry which is preliminary data.</text>
</comment>
<evidence type="ECO:0000256" key="1">
    <source>
        <dbReference type="ARBA" id="ARBA00000439"/>
    </source>
</evidence>
<keyword evidence="6 10" id="KW-0808">Transferase</keyword>
<feature type="domain" description="MalQ N-terminal beta-sandwich" evidence="11">
    <location>
        <begin position="72"/>
        <end position="166"/>
    </location>
</feature>
<comment type="similarity">
    <text evidence="2 10">Belongs to the disproportionating enzyme family.</text>
</comment>
<dbReference type="GO" id="GO:0004134">
    <property type="term" value="F:4-alpha-glucanotransferase activity"/>
    <property type="evidence" value="ECO:0007669"/>
    <property type="project" value="UniProtKB-EC"/>
</dbReference>
<proteinExistence type="inferred from homology"/>
<evidence type="ECO:0000313" key="13">
    <source>
        <dbReference type="Proteomes" id="UP000282654"/>
    </source>
</evidence>